<dbReference type="SUPFAM" id="SSF53335">
    <property type="entry name" value="S-adenosyl-L-methionine-dependent methyltransferases"/>
    <property type="match status" value="1"/>
</dbReference>
<dbReference type="KEGG" id="cact:HZ995_07005"/>
<protein>
    <submittedName>
        <fullName evidence="1">Class I SAM-dependent methyltransferase</fullName>
    </submittedName>
</protein>
<gene>
    <name evidence="1" type="ORF">HZ995_07005</name>
</gene>
<accession>A0A975I8N5</accession>
<dbReference type="RefSeq" id="WP_209357950.1">
    <property type="nucleotide sequence ID" value="NZ_CP060010.1"/>
</dbReference>
<dbReference type="Proteomes" id="UP000665026">
    <property type="component" value="Chromosome"/>
</dbReference>
<evidence type="ECO:0000313" key="2">
    <source>
        <dbReference type="Proteomes" id="UP000665026"/>
    </source>
</evidence>
<dbReference type="EMBL" id="CP060010">
    <property type="protein sequence ID" value="QTN37242.1"/>
    <property type="molecule type" value="Genomic_DNA"/>
</dbReference>
<proteinExistence type="predicted"/>
<dbReference type="GO" id="GO:0008168">
    <property type="term" value="F:methyltransferase activity"/>
    <property type="evidence" value="ECO:0007669"/>
    <property type="project" value="UniProtKB-KW"/>
</dbReference>
<keyword evidence="1" id="KW-0808">Transferase</keyword>
<dbReference type="Gene3D" id="3.40.50.1820">
    <property type="entry name" value="alpha/beta hydrolase"/>
    <property type="match status" value="1"/>
</dbReference>
<keyword evidence="1" id="KW-0489">Methyltransferase</keyword>
<dbReference type="InterPro" id="IPR029058">
    <property type="entry name" value="AB_hydrolase_fold"/>
</dbReference>
<sequence>MTETLSPRKARADWRQNLAKMGEEKGFFRALGHEHSALFVEGGDTLIVTFENLDHVYERTEDRLPWGYGFVTKRGWSMLGLMAHDWTWYRDEAVYDFFDELRDTGFFNRFKKVVFYGASMGAYAAAAFSAAAPGSTVILISPQATLDREKASWEYRYLKAWRRNFKDRYGYAPDYVAAAENAYVFYDPRMPQDAMHATLFDSPNITKFPCRFLGHRMASLWVQMGILTPIIEGCVAGTLTRPEFYKMMRARHHSTRYQRELLDAVLEKNRPRLTVRLCEYVLSKRGGPKFRAALKDAQKQLPSPKRIRVVKGMNFDAFDAQDHLNIILQRSEILHDVKSAGRKVKAWTEGDATALEEVVREKNTQLPARAYGQINDEFTELLKSLDGFHPDRLADIGCGYGFFSFAAAKHFDCDVELIDVETSENRHFGFEEVGAAYSNLQKAARFLNDNGIAKQKIRTTNPMKDDLKAIQPVDMIVSLLACGFHFPIDGYMPFFTEKLVDGGRLILDLRNSQASDQIERLSNLGAVEILSKQNNRQRIMLTRCV</sequence>
<reference evidence="1" key="1">
    <citation type="submission" date="2020-07" db="EMBL/GenBank/DDBJ databases">
        <title>Genome sequences of bacteria associated with the marine, planktonic diatom Thalassiosira profunda strain ECT2AJA-044.</title>
        <authorList>
            <person name="Gargas C.B."/>
            <person name="Roberts W.R."/>
            <person name="Alverson A.J."/>
        </authorList>
    </citation>
    <scope>NUCLEOTIDE SEQUENCE</scope>
    <source>
        <strain evidence="1">ECT2AJA-044</strain>
    </source>
</reference>
<dbReference type="CDD" id="cd02440">
    <property type="entry name" value="AdoMet_MTases"/>
    <property type="match status" value="1"/>
</dbReference>
<dbReference type="Gene3D" id="3.40.50.150">
    <property type="entry name" value="Vaccinia Virus protein VP39"/>
    <property type="match status" value="1"/>
</dbReference>
<organism evidence="1 2">
    <name type="scientific">Cognatishimia activa</name>
    <dbReference type="NCBI Taxonomy" id="1715691"/>
    <lineage>
        <taxon>Bacteria</taxon>
        <taxon>Pseudomonadati</taxon>
        <taxon>Pseudomonadota</taxon>
        <taxon>Alphaproteobacteria</taxon>
        <taxon>Rhodobacterales</taxon>
        <taxon>Paracoccaceae</taxon>
        <taxon>Cognatishimia</taxon>
    </lineage>
</organism>
<evidence type="ECO:0000313" key="1">
    <source>
        <dbReference type="EMBL" id="QTN37242.1"/>
    </source>
</evidence>
<dbReference type="SUPFAM" id="SSF53474">
    <property type="entry name" value="alpha/beta-Hydrolases"/>
    <property type="match status" value="1"/>
</dbReference>
<dbReference type="AlphaFoldDB" id="A0A975I8N5"/>
<name>A0A975I8N5_9RHOB</name>
<dbReference type="GO" id="GO:0032259">
    <property type="term" value="P:methylation"/>
    <property type="evidence" value="ECO:0007669"/>
    <property type="project" value="UniProtKB-KW"/>
</dbReference>
<dbReference type="InterPro" id="IPR029063">
    <property type="entry name" value="SAM-dependent_MTases_sf"/>
</dbReference>